<dbReference type="InterPro" id="IPR000157">
    <property type="entry name" value="TIR_dom"/>
</dbReference>
<evidence type="ECO:0000313" key="2">
    <source>
        <dbReference type="EMBL" id="MEZ0492362.1"/>
    </source>
</evidence>
<dbReference type="Gene3D" id="3.40.50.10140">
    <property type="entry name" value="Toll/interleukin-1 receptor homology (TIR) domain"/>
    <property type="match status" value="1"/>
</dbReference>
<dbReference type="SMART" id="SM00255">
    <property type="entry name" value="TIR"/>
    <property type="match status" value="1"/>
</dbReference>
<proteinExistence type="predicted"/>
<organism evidence="2 3">
    <name type="scientific">Kineococcus mangrovi</name>
    <dbReference type="NCBI Taxonomy" id="1660183"/>
    <lineage>
        <taxon>Bacteria</taxon>
        <taxon>Bacillati</taxon>
        <taxon>Actinomycetota</taxon>
        <taxon>Actinomycetes</taxon>
        <taxon>Kineosporiales</taxon>
        <taxon>Kineosporiaceae</taxon>
        <taxon>Kineococcus</taxon>
    </lineage>
</organism>
<feature type="domain" description="TIR" evidence="1">
    <location>
        <begin position="7"/>
        <end position="160"/>
    </location>
</feature>
<dbReference type="InterPro" id="IPR035897">
    <property type="entry name" value="Toll_tir_struct_dom_sf"/>
</dbReference>
<keyword evidence="2" id="KW-0675">Receptor</keyword>
<name>A0ABV4I120_9ACTN</name>
<protein>
    <submittedName>
        <fullName evidence="2">Toll/interleukin-1 receptor domain-containing protein</fullName>
    </submittedName>
</protein>
<evidence type="ECO:0000313" key="3">
    <source>
        <dbReference type="Proteomes" id="UP001566476"/>
    </source>
</evidence>
<dbReference type="Pfam" id="PF13676">
    <property type="entry name" value="TIR_2"/>
    <property type="match status" value="1"/>
</dbReference>
<dbReference type="RefSeq" id="WP_370718416.1">
    <property type="nucleotide sequence ID" value="NZ_JBGGTQ010000004.1"/>
</dbReference>
<gene>
    <name evidence="2" type="ORF">AB2L28_08935</name>
</gene>
<comment type="caution">
    <text evidence="2">The sequence shown here is derived from an EMBL/GenBank/DDBJ whole genome shotgun (WGS) entry which is preliminary data.</text>
</comment>
<sequence length="341" mass="38450">MDSQEPKYDVALSFAGEQRAYVDAVASSLKEASVKVFYDDYEKVELWGKDLYAHLDWVYRKASRYCVIFVSADYAKKVWTNHERRSAQGRAIQENSEYLLPARFDETDLPGLPPTVGYLDLASLGPAELAANIREKLGPPRLEPGFPPKTDRLWSALSIKGDKSAKKQERKETQRVARSFYGAMQRMNMEERRAIAGILAFGCVGELPQGVHLSLSFLCRVTKMPQAELLDHLRAVRSLNLKVVVRDPIHRPDEGELQSDDRDLLLSFWSPDAPQRRDATKIAYYAVQCASHHFCVDHGVEVVARLDFRRLSKAFSGPLVIEADGHEIEDGGSNSPNIDLR</sequence>
<dbReference type="Proteomes" id="UP001566476">
    <property type="component" value="Unassembled WGS sequence"/>
</dbReference>
<dbReference type="SUPFAM" id="SSF52200">
    <property type="entry name" value="Toll/Interleukin receptor TIR domain"/>
    <property type="match status" value="1"/>
</dbReference>
<reference evidence="2 3" key="1">
    <citation type="submission" date="2024-07" db="EMBL/GenBank/DDBJ databases">
        <authorList>
            <person name="Thanompreechachai J."/>
            <person name="Duangmal K."/>
        </authorList>
    </citation>
    <scope>NUCLEOTIDE SEQUENCE [LARGE SCALE GENOMIC DNA]</scope>
    <source>
        <strain evidence="2 3">TBRC 1896</strain>
    </source>
</reference>
<keyword evidence="3" id="KW-1185">Reference proteome</keyword>
<accession>A0ABV4I120</accession>
<dbReference type="EMBL" id="JBGGTQ010000004">
    <property type="protein sequence ID" value="MEZ0492362.1"/>
    <property type="molecule type" value="Genomic_DNA"/>
</dbReference>
<evidence type="ECO:0000259" key="1">
    <source>
        <dbReference type="SMART" id="SM00255"/>
    </source>
</evidence>